<dbReference type="InterPro" id="IPR036770">
    <property type="entry name" value="Ankyrin_rpt-contain_sf"/>
</dbReference>
<dbReference type="Proteomes" id="UP001303115">
    <property type="component" value="Unassembled WGS sequence"/>
</dbReference>
<sequence>MAPRSIDFLWKEARTQFLDQLPTRQRQHEEALLDDTTLEDTLQTLSAAKDKAEKAYGTKFKGKPVEIKLSRALNRLEFILRFGDAAMKFAPETVSCVWAAFRLVASGVSQDFDSCQFLVDAVDQMSDILLVCEVYAKRQLFQLPDLSGESCLMADKVLEKIPPLLALVLRFAYETRRLVIDKGRFKRVFTVMFGGAQELKDIFKDAEAKRDELDRAAGIAVHEAVIQLLQATNQDTETIIKYLDGLELTKEELLKSPEMCRKIRLEQLREKQVKEMQGLDNELREQLNWLQRDGLTAPHEPSKVMREHLAQRYPGTCEWVITDRRFLSWLEPRRANSPKGLLWLAGEAGFGKSILMSYIMSHLEQQEPSSVSEGRPVVLRFFCKLGNDSSQKGARVVAHLLCQLLHLAELEGSLEVKKRSSNEAEVNPGRISLLLELAQAFKRRVYLLIDGLDECEDRSDGLLASLVRIAGATLDVRLLVSSRPLHDIHQAFARHSPPKIDLEQGSTAKDVEGYIAGSLRTISRFDQPKRRKAPAQIARKAAGMFRYANLAVEGLKSPAALRKSFKPLMDQLPAGLTELYEQELRALEPAKREILMVALRWVVCGKAPISLDLIADELEGKYLNECSDSETEEDDMEDDNQEIEDFDISRGPSGGLALITRDEQERDCIRHLKSAGRNFLRIDNSGIVTVQHTSVRDFIFLKSETAVNNRAEALCASCQERFEPFSTAEAGLKQGHLTMALRCLALLNCSGFQSEFLPLSVLEQHRIALLARGDTESNADSVMPCCEPALAKEQAQTGKEQSQVDDISDRSYISFTDPRPSPLRYELTHWHYHVRAAESLWKKDERDTEEWLDLYEQIGRFLNDTQVSHTWQLIVSQREDEGHEWPTRNLTEFDLPIRIASQYGILHYLHGYLESGGAIDILNKDGCTPLHLACSDKRGHAAVRLLVEHGADVNKRCHCDKTPLTSLVEETGPLALVQCLLDHGANATRAALSRAIKAGNFELVKTLSAHGGIALIKTAKDALDFVFHHTENSDEIIAFLLAKGADANGGDPHMCSPLYQATIMGKTKVAKMLLEAGAEIDKGNYSVGRTALQEAVAMGNLDMVNLLLEHGTSVAAKDKGSRNAIWDAVLGVPNSPILTALLDVIHGNPNAKSALHEPDKEGRTLLHWCARSGRVKELELLLDAGYSRAMVSHADLEGNTPLHLAANRGNAETASLLIEHGADVLSTNSAGHSALGVSVQGWNTCRLGNAAKFIRTVDLLLDQHILIPRSLAPKLLQLAQLTDEHGWTPLMVALHNRNPETTRILLAFDGTTESNTPNGSAGFEHGHRPSGWRLVEEELESMDNFRRFGMSRFGSLLSPRLLADHPVPFVIEAVETEIGLGLAGEWCFPNFVNISCFDGTARRSTGLFDRSYGQGDTIGCGIDFVKGVIFFTKNGVLLGDAFEEVTHCRLFPAVRIDGGKVQLKANFGTDPNEPFCMTRTDTGQRHRAQPGFWRRNILLLVKDTF</sequence>
<comment type="caution">
    <text evidence="5">The sequence shown here is derived from an EMBL/GenBank/DDBJ whole genome shotgun (WGS) entry which is preliminary data.</text>
</comment>
<protein>
    <recommendedName>
        <fullName evidence="7">Protein SSH4</fullName>
    </recommendedName>
</protein>
<dbReference type="Gene3D" id="3.40.50.300">
    <property type="entry name" value="P-loop containing nucleotide triphosphate hydrolases"/>
    <property type="match status" value="1"/>
</dbReference>
<dbReference type="Gene3D" id="1.25.40.20">
    <property type="entry name" value="Ankyrin repeat-containing domain"/>
    <property type="match status" value="3"/>
</dbReference>
<dbReference type="SMART" id="SM00248">
    <property type="entry name" value="ANK"/>
    <property type="match status" value="9"/>
</dbReference>
<dbReference type="Pfam" id="PF12796">
    <property type="entry name" value="Ank_2"/>
    <property type="match status" value="3"/>
</dbReference>
<dbReference type="SUPFAM" id="SSF48403">
    <property type="entry name" value="Ankyrin repeat"/>
    <property type="match status" value="1"/>
</dbReference>
<organism evidence="5 6">
    <name type="scientific">Parachaetomium inaequale</name>
    <dbReference type="NCBI Taxonomy" id="2588326"/>
    <lineage>
        <taxon>Eukaryota</taxon>
        <taxon>Fungi</taxon>
        <taxon>Dikarya</taxon>
        <taxon>Ascomycota</taxon>
        <taxon>Pezizomycotina</taxon>
        <taxon>Sordariomycetes</taxon>
        <taxon>Sordariomycetidae</taxon>
        <taxon>Sordariales</taxon>
        <taxon>Chaetomiaceae</taxon>
        <taxon>Parachaetomium</taxon>
    </lineage>
</organism>
<feature type="repeat" description="ANK" evidence="2">
    <location>
        <begin position="1053"/>
        <end position="1085"/>
    </location>
</feature>
<evidence type="ECO:0000256" key="2">
    <source>
        <dbReference type="PROSITE-ProRule" id="PRU00023"/>
    </source>
</evidence>
<evidence type="ECO:0000256" key="1">
    <source>
        <dbReference type="ARBA" id="ARBA00022737"/>
    </source>
</evidence>
<evidence type="ECO:0000259" key="4">
    <source>
        <dbReference type="PROSITE" id="PS50837"/>
    </source>
</evidence>
<evidence type="ECO:0008006" key="7">
    <source>
        <dbReference type="Google" id="ProtNLM"/>
    </source>
</evidence>
<dbReference type="CDD" id="cd12885">
    <property type="entry name" value="SPRY_RanBP_like"/>
    <property type="match status" value="1"/>
</dbReference>
<dbReference type="PROSITE" id="PS50088">
    <property type="entry name" value="ANK_REPEAT"/>
    <property type="match status" value="5"/>
</dbReference>
<evidence type="ECO:0000313" key="6">
    <source>
        <dbReference type="Proteomes" id="UP001303115"/>
    </source>
</evidence>
<name>A0AAN6SNJ9_9PEZI</name>
<gene>
    <name evidence="5" type="ORF">C8A01DRAFT_49666</name>
</gene>
<evidence type="ECO:0000259" key="3">
    <source>
        <dbReference type="PROSITE" id="PS50188"/>
    </source>
</evidence>
<dbReference type="InterPro" id="IPR027417">
    <property type="entry name" value="P-loop_NTPase"/>
</dbReference>
<dbReference type="InterPro" id="IPR002110">
    <property type="entry name" value="Ankyrin_rpt"/>
</dbReference>
<dbReference type="PANTHER" id="PTHR10039:SF17">
    <property type="entry name" value="FUNGAL STAND N-TERMINAL GOODBYE DOMAIN-CONTAINING PROTEIN-RELATED"/>
    <property type="match status" value="1"/>
</dbReference>
<reference evidence="6" key="1">
    <citation type="journal article" date="2023" name="Mol. Phylogenet. Evol.">
        <title>Genome-scale phylogeny and comparative genomics of the fungal order Sordariales.</title>
        <authorList>
            <person name="Hensen N."/>
            <person name="Bonometti L."/>
            <person name="Westerberg I."/>
            <person name="Brannstrom I.O."/>
            <person name="Guillou S."/>
            <person name="Cros-Aarteil S."/>
            <person name="Calhoun S."/>
            <person name="Haridas S."/>
            <person name="Kuo A."/>
            <person name="Mondo S."/>
            <person name="Pangilinan J."/>
            <person name="Riley R."/>
            <person name="LaButti K."/>
            <person name="Andreopoulos B."/>
            <person name="Lipzen A."/>
            <person name="Chen C."/>
            <person name="Yan M."/>
            <person name="Daum C."/>
            <person name="Ng V."/>
            <person name="Clum A."/>
            <person name="Steindorff A."/>
            <person name="Ohm R.A."/>
            <person name="Martin F."/>
            <person name="Silar P."/>
            <person name="Natvig D.O."/>
            <person name="Lalanne C."/>
            <person name="Gautier V."/>
            <person name="Ament-Velasquez S.L."/>
            <person name="Kruys A."/>
            <person name="Hutchinson M.I."/>
            <person name="Powell A.J."/>
            <person name="Barry K."/>
            <person name="Miller A.N."/>
            <person name="Grigoriev I.V."/>
            <person name="Debuchy R."/>
            <person name="Gladieux P."/>
            <person name="Hiltunen Thoren M."/>
            <person name="Johannesson H."/>
        </authorList>
    </citation>
    <scope>NUCLEOTIDE SEQUENCE [LARGE SCALE GENOMIC DNA]</scope>
    <source>
        <strain evidence="6">CBS 284.82</strain>
    </source>
</reference>
<dbReference type="InterPro" id="IPR001870">
    <property type="entry name" value="B30.2/SPRY"/>
</dbReference>
<dbReference type="PROSITE" id="PS50188">
    <property type="entry name" value="B302_SPRY"/>
    <property type="match status" value="1"/>
</dbReference>
<feature type="repeat" description="ANK" evidence="2">
    <location>
        <begin position="1087"/>
        <end position="1119"/>
    </location>
</feature>
<dbReference type="InterPro" id="IPR013320">
    <property type="entry name" value="ConA-like_dom_sf"/>
</dbReference>
<dbReference type="InterPro" id="IPR056884">
    <property type="entry name" value="NPHP3-like_N"/>
</dbReference>
<dbReference type="PROSITE" id="PS50837">
    <property type="entry name" value="NACHT"/>
    <property type="match status" value="1"/>
</dbReference>
<dbReference type="InterPro" id="IPR043136">
    <property type="entry name" value="B30.2/SPRY_sf"/>
</dbReference>
<feature type="domain" description="B30.2/SPRY" evidence="3">
    <location>
        <begin position="1273"/>
        <end position="1472"/>
    </location>
</feature>
<dbReference type="SUPFAM" id="SSF49899">
    <property type="entry name" value="Concanavalin A-like lectins/glucanases"/>
    <property type="match status" value="1"/>
</dbReference>
<dbReference type="InterPro" id="IPR044736">
    <property type="entry name" value="Gid1/RanBPM/SPLA_SPRY"/>
</dbReference>
<proteinExistence type="predicted"/>
<keyword evidence="6" id="KW-1185">Reference proteome</keyword>
<dbReference type="PROSITE" id="PS50297">
    <property type="entry name" value="ANK_REP_REGION"/>
    <property type="match status" value="5"/>
</dbReference>
<keyword evidence="1" id="KW-0677">Repeat</keyword>
<dbReference type="SUPFAM" id="SSF52540">
    <property type="entry name" value="P-loop containing nucleoside triphosphate hydrolases"/>
    <property type="match status" value="1"/>
</dbReference>
<dbReference type="Gene3D" id="2.60.120.920">
    <property type="match status" value="1"/>
</dbReference>
<feature type="domain" description="NACHT" evidence="4">
    <location>
        <begin position="340"/>
        <end position="484"/>
    </location>
</feature>
<dbReference type="InterPro" id="IPR003877">
    <property type="entry name" value="SPRY_dom"/>
</dbReference>
<feature type="repeat" description="ANK" evidence="2">
    <location>
        <begin position="1161"/>
        <end position="1193"/>
    </location>
</feature>
<accession>A0AAN6SNJ9</accession>
<dbReference type="InterPro" id="IPR007111">
    <property type="entry name" value="NACHT_NTPase"/>
</dbReference>
<dbReference type="SMART" id="SM00449">
    <property type="entry name" value="SPRY"/>
    <property type="match status" value="1"/>
</dbReference>
<feature type="repeat" description="ANK" evidence="2">
    <location>
        <begin position="925"/>
        <end position="958"/>
    </location>
</feature>
<keyword evidence="2" id="KW-0040">ANK repeat</keyword>
<evidence type="ECO:0000313" key="5">
    <source>
        <dbReference type="EMBL" id="KAK4033823.1"/>
    </source>
</evidence>
<dbReference type="Pfam" id="PF24883">
    <property type="entry name" value="NPHP3_N"/>
    <property type="match status" value="1"/>
</dbReference>
<feature type="repeat" description="ANK" evidence="2">
    <location>
        <begin position="1197"/>
        <end position="1229"/>
    </location>
</feature>
<dbReference type="EMBL" id="MU854508">
    <property type="protein sequence ID" value="KAK4033823.1"/>
    <property type="molecule type" value="Genomic_DNA"/>
</dbReference>
<dbReference type="Pfam" id="PF00622">
    <property type="entry name" value="SPRY"/>
    <property type="match status" value="1"/>
</dbReference>
<dbReference type="PANTHER" id="PTHR10039">
    <property type="entry name" value="AMELOGENIN"/>
    <property type="match status" value="1"/>
</dbReference>